<gene>
    <name evidence="6" type="ORF">GCM10007276_28850</name>
</gene>
<comment type="similarity">
    <text evidence="1">Belongs to the leucine-binding protein family.</text>
</comment>
<dbReference type="PANTHER" id="PTHR30483:SF6">
    <property type="entry name" value="PERIPLASMIC BINDING PROTEIN OF ABC TRANSPORTER FOR NATURAL AMINO ACIDS"/>
    <property type="match status" value="1"/>
</dbReference>
<protein>
    <submittedName>
        <fullName evidence="6">Penicillin-binding protein activator</fullName>
    </submittedName>
</protein>
<dbReference type="Proteomes" id="UP000602745">
    <property type="component" value="Unassembled WGS sequence"/>
</dbReference>
<dbReference type="GO" id="GO:0006865">
    <property type="term" value="P:amino acid transport"/>
    <property type="evidence" value="ECO:0007669"/>
    <property type="project" value="UniProtKB-KW"/>
</dbReference>
<name>A0A8J3DYI3_9RHOB</name>
<feature type="signal peptide" evidence="4">
    <location>
        <begin position="1"/>
        <end position="21"/>
    </location>
</feature>
<feature type="domain" description="Leucine-binding protein" evidence="5">
    <location>
        <begin position="55"/>
        <end position="379"/>
    </location>
</feature>
<dbReference type="Gene3D" id="3.40.50.2300">
    <property type="match status" value="2"/>
</dbReference>
<dbReference type="RefSeq" id="WP_188410520.1">
    <property type="nucleotide sequence ID" value="NZ_BMCP01000004.1"/>
</dbReference>
<reference evidence="6" key="1">
    <citation type="journal article" date="2014" name="Int. J. Syst. Evol. Microbiol.">
        <title>Complete genome sequence of Corynebacterium casei LMG S-19264T (=DSM 44701T), isolated from a smear-ripened cheese.</title>
        <authorList>
            <consortium name="US DOE Joint Genome Institute (JGI-PGF)"/>
            <person name="Walter F."/>
            <person name="Albersmeier A."/>
            <person name="Kalinowski J."/>
            <person name="Ruckert C."/>
        </authorList>
    </citation>
    <scope>NUCLEOTIDE SEQUENCE</scope>
    <source>
        <strain evidence="6">CCM 7684</strain>
    </source>
</reference>
<dbReference type="InterPro" id="IPR051010">
    <property type="entry name" value="BCAA_transport"/>
</dbReference>
<organism evidence="6 7">
    <name type="scientific">Agaricicola taiwanensis</name>
    <dbReference type="NCBI Taxonomy" id="591372"/>
    <lineage>
        <taxon>Bacteria</taxon>
        <taxon>Pseudomonadati</taxon>
        <taxon>Pseudomonadota</taxon>
        <taxon>Alphaproteobacteria</taxon>
        <taxon>Rhodobacterales</taxon>
        <taxon>Paracoccaceae</taxon>
        <taxon>Agaricicola</taxon>
    </lineage>
</organism>
<evidence type="ECO:0000313" key="7">
    <source>
        <dbReference type="Proteomes" id="UP000602745"/>
    </source>
</evidence>
<comment type="caution">
    <text evidence="6">The sequence shown here is derived from an EMBL/GenBank/DDBJ whole genome shotgun (WGS) entry which is preliminary data.</text>
</comment>
<reference evidence="6" key="2">
    <citation type="submission" date="2020-09" db="EMBL/GenBank/DDBJ databases">
        <authorList>
            <person name="Sun Q."/>
            <person name="Sedlacek I."/>
        </authorList>
    </citation>
    <scope>NUCLEOTIDE SEQUENCE</scope>
    <source>
        <strain evidence="6">CCM 7684</strain>
    </source>
</reference>
<accession>A0A8J3DYI3</accession>
<dbReference type="Pfam" id="PF13458">
    <property type="entry name" value="Peripla_BP_6"/>
    <property type="match status" value="1"/>
</dbReference>
<keyword evidence="7" id="KW-1185">Reference proteome</keyword>
<feature type="chain" id="PRO_5035272500" evidence="4">
    <location>
        <begin position="22"/>
        <end position="396"/>
    </location>
</feature>
<evidence type="ECO:0000256" key="3">
    <source>
        <dbReference type="ARBA" id="ARBA00022970"/>
    </source>
</evidence>
<evidence type="ECO:0000256" key="2">
    <source>
        <dbReference type="ARBA" id="ARBA00022729"/>
    </source>
</evidence>
<dbReference type="InterPro" id="IPR028081">
    <property type="entry name" value="Leu-bd"/>
</dbReference>
<evidence type="ECO:0000259" key="5">
    <source>
        <dbReference type="Pfam" id="PF13458"/>
    </source>
</evidence>
<keyword evidence="3" id="KW-0029">Amino-acid transport</keyword>
<dbReference type="PROSITE" id="PS51257">
    <property type="entry name" value="PROKAR_LIPOPROTEIN"/>
    <property type="match status" value="1"/>
</dbReference>
<dbReference type="AlphaFoldDB" id="A0A8J3DYI3"/>
<dbReference type="SUPFAM" id="SSF53822">
    <property type="entry name" value="Periplasmic binding protein-like I"/>
    <property type="match status" value="1"/>
</dbReference>
<evidence type="ECO:0000313" key="6">
    <source>
        <dbReference type="EMBL" id="GGE49946.1"/>
    </source>
</evidence>
<keyword evidence="2 4" id="KW-0732">Signal</keyword>
<proteinExistence type="inferred from homology"/>
<evidence type="ECO:0000256" key="1">
    <source>
        <dbReference type="ARBA" id="ARBA00010062"/>
    </source>
</evidence>
<dbReference type="EMBL" id="BMCP01000004">
    <property type="protein sequence ID" value="GGE49946.1"/>
    <property type="molecule type" value="Genomic_DNA"/>
</dbReference>
<keyword evidence="3" id="KW-0813">Transport</keyword>
<dbReference type="InterPro" id="IPR028082">
    <property type="entry name" value="Peripla_BP_I"/>
</dbReference>
<dbReference type="PANTHER" id="PTHR30483">
    <property type="entry name" value="LEUCINE-SPECIFIC-BINDING PROTEIN"/>
    <property type="match status" value="1"/>
</dbReference>
<sequence>MAVVSRRRFLSLAGFASLALAGCQSVSDNTGSGLLSAPTTAVETRALGDVMGQGQVKVALLLPQTGTGAPTATSLRNAAEMALAEFNNPNIQLLVKDDKGTPQGAAEAAQAAINEGAEVILGPLFAQSVAAVGGVARQANVPVIGYSTDASVAGSGVYLLSFPPQGDVERIVEHASQSGRKSFAGLVPDNAYGTVVEAAFKETVARVGGRLVAFERYPADQAGAQAAAKRFAATAGTSADAIFVPGSASVVPGLVQAMTAAGVDTRRAMLLGTGLWDDPALLSSPVMAGARFAGADKAMWQSFSSRYRARYGSDPVRTASLAYDSVTLIAALVQTQGMQRFSPGVLTNSSGFSGVDGLFRFRPNGTIQRGLAVLEVGGGTTRVVAPAPRSFASAGL</sequence>
<dbReference type="CDD" id="cd06339">
    <property type="entry name" value="PBP1_YraM_LppC_lipoprotein-like"/>
    <property type="match status" value="1"/>
</dbReference>
<evidence type="ECO:0000256" key="4">
    <source>
        <dbReference type="SAM" id="SignalP"/>
    </source>
</evidence>